<evidence type="ECO:0000313" key="1">
    <source>
        <dbReference type="EMBL" id="KIM38756.1"/>
    </source>
</evidence>
<dbReference type="STRING" id="686832.A0A0C3C595"/>
<reference evidence="2" key="2">
    <citation type="submission" date="2015-01" db="EMBL/GenBank/DDBJ databases">
        <title>Evolutionary Origins and Diversification of the Mycorrhizal Mutualists.</title>
        <authorList>
            <consortium name="DOE Joint Genome Institute"/>
            <consortium name="Mycorrhizal Genomics Consortium"/>
            <person name="Kohler A."/>
            <person name="Kuo A."/>
            <person name="Nagy L.G."/>
            <person name="Floudas D."/>
            <person name="Copeland A."/>
            <person name="Barry K.W."/>
            <person name="Cichocki N."/>
            <person name="Veneault-Fourrey C."/>
            <person name="LaButti K."/>
            <person name="Lindquist E.A."/>
            <person name="Lipzen A."/>
            <person name="Lundell T."/>
            <person name="Morin E."/>
            <person name="Murat C."/>
            <person name="Riley R."/>
            <person name="Ohm R."/>
            <person name="Sun H."/>
            <person name="Tunlid A."/>
            <person name="Henrissat B."/>
            <person name="Grigoriev I.V."/>
            <person name="Hibbett D.S."/>
            <person name="Martin F."/>
        </authorList>
    </citation>
    <scope>NUCLEOTIDE SEQUENCE [LARGE SCALE GENOMIC DNA]</scope>
    <source>
        <strain evidence="2">h7</strain>
    </source>
</reference>
<proteinExistence type="predicted"/>
<dbReference type="HOGENOM" id="CLU_1109240_0_0_1"/>
<keyword evidence="2" id="KW-1185">Reference proteome</keyword>
<gene>
    <name evidence="1" type="ORF">M413DRAFT_75795</name>
</gene>
<dbReference type="AlphaFoldDB" id="A0A0C3C595"/>
<name>A0A0C3C595_HEBCY</name>
<feature type="non-terminal residue" evidence="1">
    <location>
        <position position="251"/>
    </location>
</feature>
<protein>
    <submittedName>
        <fullName evidence="1">Uncharacterized protein</fullName>
    </submittedName>
</protein>
<sequence length="251" mass="28165">VATLGLEMWNPDVLGTDPNSMYNILHEQLAIQTFQHLVVAHGYAHMRINLSKIKLSLLQRFYRSYVYSRISAAASSAVIFHIKGKPGQSTKVTKFFRMLDGDRVASNLRLKGKNRKMEHHRVDPETPKDSTLTAMLEAAPIDWFEPEVWNTFTVQERVEYTMGGIKVALPFEEHCDTLAKCTAWKNLPEAEFMERYGNDVLAQYQMPTEAEKAQLLRYAAGEDDEVDPMLMQVDREGLGGAAPGGGEGSGV</sequence>
<reference evidence="1 2" key="1">
    <citation type="submission" date="2014-04" db="EMBL/GenBank/DDBJ databases">
        <authorList>
            <consortium name="DOE Joint Genome Institute"/>
            <person name="Kuo A."/>
            <person name="Gay G."/>
            <person name="Dore J."/>
            <person name="Kohler A."/>
            <person name="Nagy L.G."/>
            <person name="Floudas D."/>
            <person name="Copeland A."/>
            <person name="Barry K.W."/>
            <person name="Cichocki N."/>
            <person name="Veneault-Fourrey C."/>
            <person name="LaButti K."/>
            <person name="Lindquist E.A."/>
            <person name="Lipzen A."/>
            <person name="Lundell T."/>
            <person name="Morin E."/>
            <person name="Murat C."/>
            <person name="Sun H."/>
            <person name="Tunlid A."/>
            <person name="Henrissat B."/>
            <person name="Grigoriev I.V."/>
            <person name="Hibbett D.S."/>
            <person name="Martin F."/>
            <person name="Nordberg H.P."/>
            <person name="Cantor M.N."/>
            <person name="Hua S.X."/>
        </authorList>
    </citation>
    <scope>NUCLEOTIDE SEQUENCE [LARGE SCALE GENOMIC DNA]</scope>
    <source>
        <strain evidence="2">h7</strain>
    </source>
</reference>
<organism evidence="1 2">
    <name type="scientific">Hebeloma cylindrosporum</name>
    <dbReference type="NCBI Taxonomy" id="76867"/>
    <lineage>
        <taxon>Eukaryota</taxon>
        <taxon>Fungi</taxon>
        <taxon>Dikarya</taxon>
        <taxon>Basidiomycota</taxon>
        <taxon>Agaricomycotina</taxon>
        <taxon>Agaricomycetes</taxon>
        <taxon>Agaricomycetidae</taxon>
        <taxon>Agaricales</taxon>
        <taxon>Agaricineae</taxon>
        <taxon>Hymenogastraceae</taxon>
        <taxon>Hebeloma</taxon>
    </lineage>
</organism>
<dbReference type="Proteomes" id="UP000053424">
    <property type="component" value="Unassembled WGS sequence"/>
</dbReference>
<dbReference type="EMBL" id="KN831789">
    <property type="protein sequence ID" value="KIM38756.1"/>
    <property type="molecule type" value="Genomic_DNA"/>
</dbReference>
<dbReference type="OrthoDB" id="3254880at2759"/>
<accession>A0A0C3C595</accession>
<evidence type="ECO:0000313" key="2">
    <source>
        <dbReference type="Proteomes" id="UP000053424"/>
    </source>
</evidence>